<reference evidence="8" key="1">
    <citation type="submission" date="2021-01" db="EMBL/GenBank/DDBJ databases">
        <authorList>
            <person name="Corre E."/>
            <person name="Pelletier E."/>
            <person name="Niang G."/>
            <person name="Scheremetjew M."/>
            <person name="Finn R."/>
            <person name="Kale V."/>
            <person name="Holt S."/>
            <person name="Cochrane G."/>
            <person name="Meng A."/>
            <person name="Brown T."/>
            <person name="Cohen L."/>
        </authorList>
    </citation>
    <scope>NUCLEOTIDE SEQUENCE</scope>
    <source>
        <strain evidence="8">CCMP 2712</strain>
    </source>
</reference>
<keyword evidence="6" id="KW-1133">Transmembrane helix</keyword>
<name>A0A7S4JUS8_GUITH</name>
<dbReference type="InterPro" id="IPR029044">
    <property type="entry name" value="Nucleotide-diphossugar_trans"/>
</dbReference>
<keyword evidence="2" id="KW-1003">Cell membrane</keyword>
<evidence type="ECO:0000256" key="3">
    <source>
        <dbReference type="ARBA" id="ARBA00022676"/>
    </source>
</evidence>
<dbReference type="PANTHER" id="PTHR43646:SF2">
    <property type="entry name" value="GLYCOSYLTRANSFERASE 2-LIKE DOMAIN-CONTAINING PROTEIN"/>
    <property type="match status" value="1"/>
</dbReference>
<dbReference type="GO" id="GO:0016757">
    <property type="term" value="F:glycosyltransferase activity"/>
    <property type="evidence" value="ECO:0007669"/>
    <property type="project" value="UniProtKB-KW"/>
</dbReference>
<evidence type="ECO:0000259" key="7">
    <source>
        <dbReference type="Pfam" id="PF00535"/>
    </source>
</evidence>
<comment type="subcellular location">
    <subcellularLocation>
        <location evidence="1">Cell membrane</location>
    </subcellularLocation>
</comment>
<keyword evidence="6" id="KW-0812">Transmembrane</keyword>
<dbReference type="InterPro" id="IPR001173">
    <property type="entry name" value="Glyco_trans_2-like"/>
</dbReference>
<keyword evidence="3" id="KW-0328">Glycosyltransferase</keyword>
<dbReference type="PANTHER" id="PTHR43646">
    <property type="entry name" value="GLYCOSYLTRANSFERASE"/>
    <property type="match status" value="1"/>
</dbReference>
<keyword evidence="4" id="KW-0808">Transferase</keyword>
<dbReference type="SUPFAM" id="SSF53448">
    <property type="entry name" value="Nucleotide-diphospho-sugar transferases"/>
    <property type="match status" value="1"/>
</dbReference>
<evidence type="ECO:0000256" key="5">
    <source>
        <dbReference type="ARBA" id="ARBA00023136"/>
    </source>
</evidence>
<proteinExistence type="predicted"/>
<gene>
    <name evidence="8" type="ORF">GTHE00462_LOCUS7800</name>
</gene>
<evidence type="ECO:0000256" key="4">
    <source>
        <dbReference type="ARBA" id="ARBA00022679"/>
    </source>
</evidence>
<dbReference type="EMBL" id="HBKN01009909">
    <property type="protein sequence ID" value="CAE2275018.1"/>
    <property type="molecule type" value="Transcribed_RNA"/>
</dbReference>
<dbReference type="AlphaFoldDB" id="A0A7S4JUS8"/>
<evidence type="ECO:0000256" key="6">
    <source>
        <dbReference type="SAM" id="Phobius"/>
    </source>
</evidence>
<sequence length="322" mass="36029">MVLSSILLLPLNVLSILVPFVLDVFLASVGCYKNLADKMKTDLDSSIVEADSLISVIVPAYREVDSAVRAIRHARAVADDASNIEFVVAAADDETFDKLVIHYNKNDNNNDNNNNNMSSVSLVKSQCGRSAALNAGARNARGEVLLFLHADCLLPSRWDMEARRSLRKRSTIAGAFSFDVDCEGLDPPTGLEGMKEMARIRSKYLQLPYGDQALFISRCRFWSLRGFPDMPLMEDYALVTSLRRICLHETLRCWNPMRIDILQAKTKCSVRRWRSKGVATVTLVNQVACCASFHSLYAPQDRGDHVLLLLDQPSHVVRPVLW</sequence>
<dbReference type="GO" id="GO:0005886">
    <property type="term" value="C:plasma membrane"/>
    <property type="evidence" value="ECO:0007669"/>
    <property type="project" value="UniProtKB-SubCell"/>
</dbReference>
<evidence type="ECO:0000256" key="2">
    <source>
        <dbReference type="ARBA" id="ARBA00022475"/>
    </source>
</evidence>
<evidence type="ECO:0000256" key="1">
    <source>
        <dbReference type="ARBA" id="ARBA00004236"/>
    </source>
</evidence>
<protein>
    <recommendedName>
        <fullName evidence="7">Glycosyltransferase 2-like domain-containing protein</fullName>
    </recommendedName>
</protein>
<evidence type="ECO:0000313" key="8">
    <source>
        <dbReference type="EMBL" id="CAE2275018.1"/>
    </source>
</evidence>
<keyword evidence="5 6" id="KW-0472">Membrane</keyword>
<dbReference type="Gene3D" id="3.90.550.10">
    <property type="entry name" value="Spore Coat Polysaccharide Biosynthesis Protein SpsA, Chain A"/>
    <property type="match status" value="1"/>
</dbReference>
<accession>A0A7S4JUS8</accession>
<feature type="transmembrane region" description="Helical" evidence="6">
    <location>
        <begin position="6"/>
        <end position="32"/>
    </location>
</feature>
<dbReference type="Pfam" id="PF00535">
    <property type="entry name" value="Glycos_transf_2"/>
    <property type="match status" value="1"/>
</dbReference>
<organism evidence="8">
    <name type="scientific">Guillardia theta</name>
    <name type="common">Cryptophyte</name>
    <name type="synonym">Cryptomonas phi</name>
    <dbReference type="NCBI Taxonomy" id="55529"/>
    <lineage>
        <taxon>Eukaryota</taxon>
        <taxon>Cryptophyceae</taxon>
        <taxon>Pyrenomonadales</taxon>
        <taxon>Geminigeraceae</taxon>
        <taxon>Guillardia</taxon>
    </lineage>
</organism>
<feature type="domain" description="Glycosyltransferase 2-like" evidence="7">
    <location>
        <begin position="55"/>
        <end position="176"/>
    </location>
</feature>